<evidence type="ECO:0000256" key="7">
    <source>
        <dbReference type="ARBA" id="ARBA00023136"/>
    </source>
</evidence>
<sequence length="115" mass="12174">MGIAFGLLMGSLDHSVSMSEEYLAANNRGKIRLTLKDMMSKSKSYGRNFATVGLIYSATECFIEKQRAKHDLYNVAVAGCITGAALSIGGGPQGCAMGCAAFAAFSTAIDAYMER</sequence>
<evidence type="ECO:0000256" key="4">
    <source>
        <dbReference type="ARBA" id="ARBA00022792"/>
    </source>
</evidence>
<keyword evidence="6 8" id="KW-0496">Mitochondrion</keyword>
<organism evidence="9">
    <name type="scientific">Spongospora subterranea</name>
    <dbReference type="NCBI Taxonomy" id="70186"/>
    <lineage>
        <taxon>Eukaryota</taxon>
        <taxon>Sar</taxon>
        <taxon>Rhizaria</taxon>
        <taxon>Endomyxa</taxon>
        <taxon>Phytomyxea</taxon>
        <taxon>Plasmodiophorida</taxon>
        <taxon>Plasmodiophoridae</taxon>
        <taxon>Spongospora</taxon>
    </lineage>
</organism>
<evidence type="ECO:0000256" key="6">
    <source>
        <dbReference type="ARBA" id="ARBA00023128"/>
    </source>
</evidence>
<keyword evidence="7" id="KW-0472">Membrane</keyword>
<comment type="subunit">
    <text evidence="8">Component of the TIM22 complex.</text>
</comment>
<protein>
    <recommendedName>
        <fullName evidence="8">Mitochondrial import inner membrane translocase subunit TIM22</fullName>
    </recommendedName>
</protein>
<name>A0A0H5QQQ0_9EUKA</name>
<dbReference type="EMBL" id="HACM01003968">
    <property type="protein sequence ID" value="CRZ04410.1"/>
    <property type="molecule type" value="Transcribed_RNA"/>
</dbReference>
<keyword evidence="8" id="KW-0811">Translocation</keyword>
<evidence type="ECO:0000256" key="3">
    <source>
        <dbReference type="ARBA" id="ARBA00022692"/>
    </source>
</evidence>
<dbReference type="GO" id="GO:0045039">
    <property type="term" value="P:protein insertion into mitochondrial inner membrane"/>
    <property type="evidence" value="ECO:0007669"/>
    <property type="project" value="UniProtKB-UniRule"/>
</dbReference>
<comment type="subcellular location">
    <subcellularLocation>
        <location evidence="1 8">Mitochondrion inner membrane</location>
        <topology evidence="1 8">Multi-pass membrane protein</topology>
    </subcellularLocation>
</comment>
<evidence type="ECO:0000256" key="1">
    <source>
        <dbReference type="ARBA" id="ARBA00004448"/>
    </source>
</evidence>
<comment type="similarity">
    <text evidence="2 8">Belongs to the Tim17/Tim22/Tim23 family.</text>
</comment>
<evidence type="ECO:0000313" key="9">
    <source>
        <dbReference type="EMBL" id="CRZ04410.1"/>
    </source>
</evidence>
<keyword evidence="4 8" id="KW-0999">Mitochondrion inner membrane</keyword>
<reference evidence="9" key="1">
    <citation type="submission" date="2015-04" db="EMBL/GenBank/DDBJ databases">
        <title>The genome sequence of the plant pathogenic Rhizarian Plasmodiophora brassicae reveals insights in its biotrophic life cycle and the origin of chitin synthesis.</title>
        <authorList>
            <person name="Schwelm A."/>
            <person name="Fogelqvist J."/>
            <person name="Knaust A."/>
            <person name="Julke S."/>
            <person name="Lilja T."/>
            <person name="Dhandapani V."/>
            <person name="Bonilla-Rosso G."/>
            <person name="Karlsson M."/>
            <person name="Shevchenko A."/>
            <person name="Choi S.R."/>
            <person name="Kim H.G."/>
            <person name="Park J.Y."/>
            <person name="Lim Y.P."/>
            <person name="Ludwig-Muller J."/>
            <person name="Dixelius C."/>
        </authorList>
    </citation>
    <scope>NUCLEOTIDE SEQUENCE</scope>
    <source>
        <tissue evidence="9">Potato root galls</tissue>
    </source>
</reference>
<evidence type="ECO:0000256" key="8">
    <source>
        <dbReference type="RuleBase" id="RU367038"/>
    </source>
</evidence>
<dbReference type="GO" id="GO:0008320">
    <property type="term" value="F:protein transmembrane transporter activity"/>
    <property type="evidence" value="ECO:0007669"/>
    <property type="project" value="UniProtKB-UniRule"/>
</dbReference>
<keyword evidence="8" id="KW-0653">Protein transport</keyword>
<dbReference type="Pfam" id="PF02466">
    <property type="entry name" value="Tim17"/>
    <property type="match status" value="1"/>
</dbReference>
<keyword evidence="3" id="KW-0812">Transmembrane</keyword>
<proteinExistence type="inferred from homology"/>
<accession>A0A0H5QQQ0</accession>
<dbReference type="GO" id="GO:0042721">
    <property type="term" value="C:TIM22 mitochondrial import inner membrane insertion complex"/>
    <property type="evidence" value="ECO:0007669"/>
    <property type="project" value="UniProtKB-UniRule"/>
</dbReference>
<dbReference type="PANTHER" id="PTHR14110:SF0">
    <property type="entry name" value="MITOCHONDRIAL IMPORT INNER MEMBRANE TRANSLOCASE SUBUNIT TIM22"/>
    <property type="match status" value="1"/>
</dbReference>
<keyword evidence="5" id="KW-1133">Transmembrane helix</keyword>
<comment type="function">
    <text evidence="8">Essential core component of the TIM22 complex, a complex that mediates the import and insertion of multi-pass transmembrane proteins into the mitochondrial inner membrane. In the TIM22 complex, it constitutes the voltage-activated and signal-gated channel. Forms a twin-pore translocase that uses the membrane potential as external driving force in 2 voltage-dependent steps.</text>
</comment>
<dbReference type="GO" id="GO:0030943">
    <property type="term" value="F:mitochondrion targeting sequence binding"/>
    <property type="evidence" value="ECO:0007669"/>
    <property type="project" value="TreeGrafter"/>
</dbReference>
<evidence type="ECO:0000256" key="5">
    <source>
        <dbReference type="ARBA" id="ARBA00022989"/>
    </source>
</evidence>
<evidence type="ECO:0000256" key="2">
    <source>
        <dbReference type="ARBA" id="ARBA00008444"/>
    </source>
</evidence>
<dbReference type="PANTHER" id="PTHR14110">
    <property type="entry name" value="MITOCHONDRIAL IMPORT INNER MEMBRANE TRANSLOCASE SUBUNIT TIM22"/>
    <property type="match status" value="1"/>
</dbReference>
<keyword evidence="8" id="KW-0813">Transport</keyword>
<dbReference type="InterPro" id="IPR039175">
    <property type="entry name" value="TIM22"/>
</dbReference>
<dbReference type="AlphaFoldDB" id="A0A0H5QQQ0"/>